<dbReference type="Proteomes" id="UP000639643">
    <property type="component" value="Unassembled WGS sequence"/>
</dbReference>
<evidence type="ECO:0000313" key="2">
    <source>
        <dbReference type="EMBL" id="KAF6791029.1"/>
    </source>
</evidence>
<keyword evidence="3" id="KW-1185">Reference proteome</keyword>
<dbReference type="InterPro" id="IPR010730">
    <property type="entry name" value="HET"/>
</dbReference>
<dbReference type="EMBL" id="WIGM01001702">
    <property type="protein sequence ID" value="KAF6791029.1"/>
    <property type="molecule type" value="Genomic_DNA"/>
</dbReference>
<gene>
    <name evidence="2" type="ORF">CMUS01_16248</name>
</gene>
<dbReference type="AlphaFoldDB" id="A0A8H6IQL1"/>
<evidence type="ECO:0000313" key="3">
    <source>
        <dbReference type="Proteomes" id="UP000639643"/>
    </source>
</evidence>
<dbReference type="Pfam" id="PF06985">
    <property type="entry name" value="HET"/>
    <property type="match status" value="1"/>
</dbReference>
<protein>
    <submittedName>
        <fullName evidence="2">Het domain protein</fullName>
    </submittedName>
</protein>
<reference evidence="2" key="1">
    <citation type="journal article" date="2020" name="Phytopathology">
        <title>Genome Sequence Resources of Colletotrichum truncatum, C. plurivorum, C. musicola, and C. sojae: Four Species Pathogenic to Soybean (Glycine max).</title>
        <authorList>
            <person name="Rogerio F."/>
            <person name="Boufleur T.R."/>
            <person name="Ciampi-Guillardi M."/>
            <person name="Sukno S.A."/>
            <person name="Thon M.R."/>
            <person name="Massola Junior N.S."/>
            <person name="Baroncelli R."/>
        </authorList>
    </citation>
    <scope>NUCLEOTIDE SEQUENCE</scope>
    <source>
        <strain evidence="2">LFN0074</strain>
    </source>
</reference>
<name>A0A8H6IQL1_9PEZI</name>
<comment type="caution">
    <text evidence="2">The sequence shown here is derived from an EMBL/GenBank/DDBJ whole genome shotgun (WGS) entry which is preliminary data.</text>
</comment>
<dbReference type="PANTHER" id="PTHR33112:SF16">
    <property type="entry name" value="HETEROKARYON INCOMPATIBILITY DOMAIN-CONTAINING PROTEIN"/>
    <property type="match status" value="1"/>
</dbReference>
<sequence length="620" mass="71375">MFFYFFEEGQEDEFCKIYDTQTKLYEQGAYIAACMYVARIWLEDCWKNHKECHLFSRDAQFEYPRRLIDLGDPCNEPLSWAPCPERIKVIEVGHRPELQYIAVSYRWPRKPREDQQLNQRTRGRFRTGFRTADLPRVYSDAFTIARMLGIRYVWIDALCIVQGIGGDWHTEASKMASVYGNAIITVAFGDAPTPFDDHGRNCSLQDASKAGFVPFILGGRISEFDKQSLENVYSWLQSNKNFPARPVGQLDQRGWTFQERLLSRRILTITKKGLFWDCCCMSASDRRPLGFRGDYSPQFQDSDEKKIKKRFLARSAQPPFVSRADIYAIWRRILQDYSKRKFSFARDRVIAIEGVVQCLGASLKEQCFLGLWEGDAIRSLVWFCDTPSWNDPLNADENAIEAPSWSWASVSDPIHYKLWHPSGLEEFRHHSREDLTPCAALVSIWVRPADQTTFSRYVGVVKLRGSLAKVPKNLLSHHGCRVIWDRPTPELDHLLNGGILGIKSLGSPEPREHDANINKNTDVYVLPMFKENYSTIATIRQATYCLVLEPERPRLNLEPGGGLYTTLDGGVFRRIGIMVIDAYARPFCVEDPSICQDKRCPYGPLRFRPCRGKRQVINIV</sequence>
<proteinExistence type="predicted"/>
<accession>A0A8H6IQL1</accession>
<dbReference type="OrthoDB" id="3486565at2759"/>
<evidence type="ECO:0000259" key="1">
    <source>
        <dbReference type="Pfam" id="PF06985"/>
    </source>
</evidence>
<feature type="domain" description="Heterokaryon incompatibility" evidence="1">
    <location>
        <begin position="100"/>
        <end position="259"/>
    </location>
</feature>
<organism evidence="2 3">
    <name type="scientific">Colletotrichum musicola</name>
    <dbReference type="NCBI Taxonomy" id="2175873"/>
    <lineage>
        <taxon>Eukaryota</taxon>
        <taxon>Fungi</taxon>
        <taxon>Dikarya</taxon>
        <taxon>Ascomycota</taxon>
        <taxon>Pezizomycotina</taxon>
        <taxon>Sordariomycetes</taxon>
        <taxon>Hypocreomycetidae</taxon>
        <taxon>Glomerellales</taxon>
        <taxon>Glomerellaceae</taxon>
        <taxon>Colletotrichum</taxon>
        <taxon>Colletotrichum orchidearum species complex</taxon>
    </lineage>
</organism>
<dbReference type="PANTHER" id="PTHR33112">
    <property type="entry name" value="DOMAIN PROTEIN, PUTATIVE-RELATED"/>
    <property type="match status" value="1"/>
</dbReference>